<proteinExistence type="predicted"/>
<sequence>MIEVGANPSSLFTRKLIALSALTLVLLGVGILLIALAFLHGWPWGAFLGGGIAVLGGLICLSGGLGMIRERRIAGASSRRPLQMVTVGRPLPAPTTRRDPWAWEDVVRAVAMAFADTPYLVMADQDQIRISANLADARWRHLLTERSLSTTFASTLVRTKPGTARRLDVVHEVEASAGPAGLGAVAALSSGRSWHFSRRKDWALNRYGFHTVVDYRFSTGDVNVPLDHVLKTAGWRQTLDAESKGALVMGILGLSAVPLVPLAFLVKWLVER</sequence>
<evidence type="ECO:0000313" key="2">
    <source>
        <dbReference type="EMBL" id="MFC5299580.1"/>
    </source>
</evidence>
<protein>
    <submittedName>
        <fullName evidence="2">Uncharacterized protein</fullName>
    </submittedName>
</protein>
<keyword evidence="3" id="KW-1185">Reference proteome</keyword>
<dbReference type="Proteomes" id="UP001595937">
    <property type="component" value="Unassembled WGS sequence"/>
</dbReference>
<feature type="transmembrane region" description="Helical" evidence="1">
    <location>
        <begin position="16"/>
        <end position="38"/>
    </location>
</feature>
<dbReference type="GeneID" id="303299076"/>
<name>A0ABW0FLW7_9MICO</name>
<comment type="caution">
    <text evidence="2">The sequence shown here is derived from an EMBL/GenBank/DDBJ whole genome shotgun (WGS) entry which is preliminary data.</text>
</comment>
<organism evidence="2 3">
    <name type="scientific">Brachybacterium tyrofermentans</name>
    <dbReference type="NCBI Taxonomy" id="47848"/>
    <lineage>
        <taxon>Bacteria</taxon>
        <taxon>Bacillati</taxon>
        <taxon>Actinomycetota</taxon>
        <taxon>Actinomycetes</taxon>
        <taxon>Micrococcales</taxon>
        <taxon>Dermabacteraceae</taxon>
        <taxon>Brachybacterium</taxon>
    </lineage>
</organism>
<accession>A0ABW0FLW7</accession>
<keyword evidence="1" id="KW-0812">Transmembrane</keyword>
<evidence type="ECO:0000256" key="1">
    <source>
        <dbReference type="SAM" id="Phobius"/>
    </source>
</evidence>
<dbReference type="RefSeq" id="WP_193115941.1">
    <property type="nucleotide sequence ID" value="NZ_BAAAIR010000050.1"/>
</dbReference>
<evidence type="ECO:0000313" key="3">
    <source>
        <dbReference type="Proteomes" id="UP001595937"/>
    </source>
</evidence>
<dbReference type="EMBL" id="JBHSLN010000089">
    <property type="protein sequence ID" value="MFC5299580.1"/>
    <property type="molecule type" value="Genomic_DNA"/>
</dbReference>
<gene>
    <name evidence="2" type="ORF">ACFPK8_18860</name>
</gene>
<feature type="transmembrane region" description="Helical" evidence="1">
    <location>
        <begin position="246"/>
        <end position="270"/>
    </location>
</feature>
<feature type="transmembrane region" description="Helical" evidence="1">
    <location>
        <begin position="44"/>
        <end position="68"/>
    </location>
</feature>
<keyword evidence="1" id="KW-0472">Membrane</keyword>
<reference evidence="3" key="1">
    <citation type="journal article" date="2019" name="Int. J. Syst. Evol. Microbiol.">
        <title>The Global Catalogue of Microorganisms (GCM) 10K type strain sequencing project: providing services to taxonomists for standard genome sequencing and annotation.</title>
        <authorList>
            <consortium name="The Broad Institute Genomics Platform"/>
            <consortium name="The Broad Institute Genome Sequencing Center for Infectious Disease"/>
            <person name="Wu L."/>
            <person name="Ma J."/>
        </authorList>
    </citation>
    <scope>NUCLEOTIDE SEQUENCE [LARGE SCALE GENOMIC DNA]</scope>
    <source>
        <strain evidence="3">CGMCC 1.16455</strain>
    </source>
</reference>
<keyword evidence="1" id="KW-1133">Transmembrane helix</keyword>